<dbReference type="GO" id="GO:0006357">
    <property type="term" value="P:regulation of transcription by RNA polymerase II"/>
    <property type="evidence" value="ECO:0007669"/>
    <property type="project" value="InterPro"/>
</dbReference>
<dbReference type="AlphaFoldDB" id="A0A250WZY7"/>
<dbReference type="GO" id="GO:0035267">
    <property type="term" value="C:NuA4 histone acetyltransferase complex"/>
    <property type="evidence" value="ECO:0007669"/>
    <property type="project" value="InterPro"/>
</dbReference>
<evidence type="ECO:0000256" key="3">
    <source>
        <dbReference type="ARBA" id="ARBA00023015"/>
    </source>
</evidence>
<dbReference type="PANTHER" id="PTHR14898">
    <property type="entry name" value="ENHANCER OF POLYCOMB"/>
    <property type="match status" value="1"/>
</dbReference>
<dbReference type="EMBL" id="BEGY01000017">
    <property type="protein sequence ID" value="GAX76388.1"/>
    <property type="molecule type" value="Genomic_DNA"/>
</dbReference>
<comment type="similarity">
    <text evidence="2 6">Belongs to the enhancer of polycomb family.</text>
</comment>
<dbReference type="Pfam" id="PF10513">
    <property type="entry name" value="EPL1"/>
    <property type="match status" value="1"/>
</dbReference>
<keyword evidence="3 6" id="KW-0805">Transcription regulation</keyword>
<evidence type="ECO:0000313" key="8">
    <source>
        <dbReference type="EMBL" id="GAX76388.1"/>
    </source>
</evidence>
<evidence type="ECO:0000259" key="7">
    <source>
        <dbReference type="Pfam" id="PF10513"/>
    </source>
</evidence>
<keyword evidence="4 6" id="KW-0804">Transcription</keyword>
<dbReference type="InterPro" id="IPR024943">
    <property type="entry name" value="Enhancer_polycomb"/>
</dbReference>
<evidence type="ECO:0000256" key="6">
    <source>
        <dbReference type="RuleBase" id="RU361124"/>
    </source>
</evidence>
<accession>A0A250WZY7</accession>
<name>A0A250WZY7_9CHLO</name>
<proteinExistence type="inferred from homology"/>
<feature type="non-terminal residue" evidence="8">
    <location>
        <position position="473"/>
    </location>
</feature>
<dbReference type="InterPro" id="IPR019542">
    <property type="entry name" value="Enhancer_polycomb-like_N"/>
</dbReference>
<dbReference type="GO" id="GO:0005634">
    <property type="term" value="C:nucleus"/>
    <property type="evidence" value="ECO:0007669"/>
    <property type="project" value="UniProtKB-SubCell"/>
</dbReference>
<feature type="domain" description="Enhancer of polycomb-like N-terminal" evidence="7">
    <location>
        <begin position="55"/>
        <end position="174"/>
    </location>
</feature>
<organism evidence="8 9">
    <name type="scientific">Chlamydomonas eustigma</name>
    <dbReference type="NCBI Taxonomy" id="1157962"/>
    <lineage>
        <taxon>Eukaryota</taxon>
        <taxon>Viridiplantae</taxon>
        <taxon>Chlorophyta</taxon>
        <taxon>core chlorophytes</taxon>
        <taxon>Chlorophyceae</taxon>
        <taxon>CS clade</taxon>
        <taxon>Chlamydomonadales</taxon>
        <taxon>Chlamydomonadaceae</taxon>
        <taxon>Chlamydomonas</taxon>
    </lineage>
</organism>
<reference evidence="8 9" key="1">
    <citation type="submission" date="2017-08" db="EMBL/GenBank/DDBJ databases">
        <title>Acidophilic green algal genome provides insights into adaptation to an acidic environment.</title>
        <authorList>
            <person name="Hirooka S."/>
            <person name="Hirose Y."/>
            <person name="Kanesaki Y."/>
            <person name="Higuchi S."/>
            <person name="Fujiwara T."/>
            <person name="Onuma R."/>
            <person name="Era A."/>
            <person name="Ohbayashi R."/>
            <person name="Uzuka A."/>
            <person name="Nozaki H."/>
            <person name="Yoshikawa H."/>
            <person name="Miyagishima S.Y."/>
        </authorList>
    </citation>
    <scope>NUCLEOTIDE SEQUENCE [LARGE SCALE GENOMIC DNA]</scope>
    <source>
        <strain evidence="8 9">NIES-2499</strain>
    </source>
</reference>
<comment type="subcellular location">
    <subcellularLocation>
        <location evidence="1 6">Nucleus</location>
    </subcellularLocation>
</comment>
<dbReference type="STRING" id="1157962.A0A250WZY7"/>
<evidence type="ECO:0000256" key="5">
    <source>
        <dbReference type="ARBA" id="ARBA00023242"/>
    </source>
</evidence>
<protein>
    <recommendedName>
        <fullName evidence="6">Enhancer of polycomb-like protein</fullName>
    </recommendedName>
</protein>
<evidence type="ECO:0000313" key="9">
    <source>
        <dbReference type="Proteomes" id="UP000232323"/>
    </source>
</evidence>
<evidence type="ECO:0000256" key="2">
    <source>
        <dbReference type="ARBA" id="ARBA00008035"/>
    </source>
</evidence>
<gene>
    <name evidence="8" type="ORF">CEUSTIGMA_g3834.t1</name>
</gene>
<keyword evidence="5 6" id="KW-0539">Nucleus</keyword>
<evidence type="ECO:0000256" key="4">
    <source>
        <dbReference type="ARBA" id="ARBA00023163"/>
    </source>
</evidence>
<evidence type="ECO:0000256" key="1">
    <source>
        <dbReference type="ARBA" id="ARBA00004123"/>
    </source>
</evidence>
<comment type="caution">
    <text evidence="8">The sequence shown here is derived from an EMBL/GenBank/DDBJ whole genome shotgun (WGS) entry which is preliminary data.</text>
</comment>
<sequence length="473" mass="53067">MHAFSGRRVRPRPVNYNERLKVVYLNGDESLEPGLEAFLQAQEEEFTLLKALEEKPSKGTSPQQAHISVPKVRQVKDYDTNQAALKTITTRRYNEIDPVTTAYIRSQEVLFAPQTMEQVLVSYDMDEVDEQWLAKYNAKASSKASSSAKQNQQQLQHVALTSEEFEVLVARLETMMQDAVCKEDVGWQADVKADKVPGPLPPPERLLPRGIAAAQLRDRHDQGAVLGVYDHWLSRRRQFKGPLLAPLWFHMPWKATCFESENDPGMQGDMPFCATETKNSYRGNRLRLSPREALGVMTGLREELELLRILADQVRKRERLKKHLLKIWRAEVLNQPINLASLPPLLPSAFLRPAGTKKQKSVARSVMQFKADAAKRMIKKALTGRTQQLSGIGTKARKKVLEGGYTAGTSKRLSLETDGTVLAKKRGPKPRGLKVVAPLVNHIEEKLNHKPLRAVRGSLTDAGVKKGRTAGVP</sequence>
<dbReference type="Proteomes" id="UP000232323">
    <property type="component" value="Unassembled WGS sequence"/>
</dbReference>
<keyword evidence="9" id="KW-1185">Reference proteome</keyword>
<dbReference type="OrthoDB" id="546947at2759"/>